<comment type="caution">
    <text evidence="1">The sequence shown here is derived from an EMBL/GenBank/DDBJ whole genome shotgun (WGS) entry which is preliminary data.</text>
</comment>
<proteinExistence type="predicted"/>
<dbReference type="EMBL" id="JAVRRD010000010">
    <property type="protein sequence ID" value="KAK5054650.1"/>
    <property type="molecule type" value="Genomic_DNA"/>
</dbReference>
<reference evidence="1 2" key="1">
    <citation type="submission" date="2023-08" db="EMBL/GenBank/DDBJ databases">
        <title>Black Yeasts Isolated from many extreme environments.</title>
        <authorList>
            <person name="Coleine C."/>
            <person name="Stajich J.E."/>
            <person name="Selbmann L."/>
        </authorList>
    </citation>
    <scope>NUCLEOTIDE SEQUENCE [LARGE SCALE GENOMIC DNA]</scope>
    <source>
        <strain evidence="1 2">CCFEE 5792</strain>
    </source>
</reference>
<dbReference type="AlphaFoldDB" id="A0AAV9NCW2"/>
<dbReference type="GeneID" id="89969761"/>
<dbReference type="Proteomes" id="UP001358417">
    <property type="component" value="Unassembled WGS sequence"/>
</dbReference>
<gene>
    <name evidence="1" type="ORF">LTR84_001541</name>
</gene>
<evidence type="ECO:0000313" key="1">
    <source>
        <dbReference type="EMBL" id="KAK5054650.1"/>
    </source>
</evidence>
<name>A0AAV9NCW2_9EURO</name>
<sequence>MHDGKKQALHFVDCPHLNTSGTDVSIHTPGSWKTVPFGRKKRAEKLSSKSMTLPRISKLTPIKTRTGIRDRKGFARRWKQLYKSNSWEMRAYTHHHGHRSSIGAGATAEFPDLECIPGIGNLEGLGQHAADIDGTSDSRQQVVGPTAKARAEGTQSAATSVNQNWIHTYSDCVGSISALKSDSDLPDSTRKDAQDTHFYSTKNRARFTNTDLRDSTVNFAAELSRKHEEAREGLLAQVSKMQN</sequence>
<keyword evidence="2" id="KW-1185">Reference proteome</keyword>
<evidence type="ECO:0000313" key="2">
    <source>
        <dbReference type="Proteomes" id="UP001358417"/>
    </source>
</evidence>
<organism evidence="1 2">
    <name type="scientific">Exophiala bonariae</name>
    <dbReference type="NCBI Taxonomy" id="1690606"/>
    <lineage>
        <taxon>Eukaryota</taxon>
        <taxon>Fungi</taxon>
        <taxon>Dikarya</taxon>
        <taxon>Ascomycota</taxon>
        <taxon>Pezizomycotina</taxon>
        <taxon>Eurotiomycetes</taxon>
        <taxon>Chaetothyriomycetidae</taxon>
        <taxon>Chaetothyriales</taxon>
        <taxon>Herpotrichiellaceae</taxon>
        <taxon>Exophiala</taxon>
    </lineage>
</organism>
<accession>A0AAV9NCW2</accession>
<dbReference type="RefSeq" id="XP_064707423.1">
    <property type="nucleotide sequence ID" value="XM_064845165.1"/>
</dbReference>
<protein>
    <submittedName>
        <fullName evidence="1">Uncharacterized protein</fullName>
    </submittedName>
</protein>